<accession>A0A0N7LS59</accession>
<feature type="domain" description="SnoaL-like" evidence="2">
    <location>
        <begin position="39"/>
        <end position="171"/>
    </location>
</feature>
<evidence type="ECO:0000313" key="3">
    <source>
        <dbReference type="EMBL" id="CUH52708.1"/>
    </source>
</evidence>
<dbReference type="InterPro" id="IPR032710">
    <property type="entry name" value="NTF2-like_dom_sf"/>
</dbReference>
<proteinExistence type="predicted"/>
<evidence type="ECO:0000256" key="1">
    <source>
        <dbReference type="SAM" id="SignalP"/>
    </source>
</evidence>
<dbReference type="InterPro" id="IPR037401">
    <property type="entry name" value="SnoaL-like"/>
</dbReference>
<gene>
    <name evidence="3" type="ORF">SHM7688_02155</name>
</gene>
<dbReference type="Pfam" id="PF13577">
    <property type="entry name" value="SnoaL_4"/>
    <property type="match status" value="1"/>
</dbReference>
<feature type="chain" id="PRO_5006015546" description="SnoaL-like domain-containing protein" evidence="1">
    <location>
        <begin position="23"/>
        <end position="188"/>
    </location>
</feature>
<dbReference type="AlphaFoldDB" id="A0A0N7LS59"/>
<dbReference type="SUPFAM" id="SSF54427">
    <property type="entry name" value="NTF2-like"/>
    <property type="match status" value="1"/>
</dbReference>
<reference evidence="3 4" key="1">
    <citation type="submission" date="2015-09" db="EMBL/GenBank/DDBJ databases">
        <authorList>
            <consortium name="Swine Surveillance"/>
        </authorList>
    </citation>
    <scope>NUCLEOTIDE SEQUENCE [LARGE SCALE GENOMIC DNA]</scope>
    <source>
        <strain evidence="3 4">CECT 7688</strain>
    </source>
</reference>
<dbReference type="Gene3D" id="3.10.450.50">
    <property type="match status" value="1"/>
</dbReference>
<organism evidence="3 4">
    <name type="scientific">Shimia marina</name>
    <dbReference type="NCBI Taxonomy" id="321267"/>
    <lineage>
        <taxon>Bacteria</taxon>
        <taxon>Pseudomonadati</taxon>
        <taxon>Pseudomonadota</taxon>
        <taxon>Alphaproteobacteria</taxon>
        <taxon>Rhodobacterales</taxon>
        <taxon>Roseobacteraceae</taxon>
    </lineage>
</organism>
<evidence type="ECO:0000259" key="2">
    <source>
        <dbReference type="Pfam" id="PF13577"/>
    </source>
</evidence>
<dbReference type="Proteomes" id="UP000054823">
    <property type="component" value="Unassembled WGS sequence"/>
</dbReference>
<dbReference type="EMBL" id="CYPW01000021">
    <property type="protein sequence ID" value="CUH52708.1"/>
    <property type="molecule type" value="Genomic_DNA"/>
</dbReference>
<dbReference type="OrthoDB" id="981191at2"/>
<name>A0A0N7LS59_9RHOB</name>
<sequence length="188" mass="20629">MKTALKSAAIAATLAVSSPAIAKDTTFLGSQITAENIVDVLEIQRVTANLTNAADSQHWDVVRNILGDQVDTTIGETEPGVSSVKTNDDIATRWEGFFASTERFVMHHVTSNERVFFEDADNATVFSKGVIVVENTPAGAYAESGGTLRGYRWVSYEFGLNRTNEGWKVSKVLVDYHVQEWDSLEVPK</sequence>
<protein>
    <recommendedName>
        <fullName evidence="2">SnoaL-like domain-containing protein</fullName>
    </recommendedName>
</protein>
<keyword evidence="1" id="KW-0732">Signal</keyword>
<evidence type="ECO:0000313" key="4">
    <source>
        <dbReference type="Proteomes" id="UP000054823"/>
    </source>
</evidence>
<dbReference type="RefSeq" id="WP_058239922.1">
    <property type="nucleotide sequence ID" value="NZ_CYPW01000021.1"/>
</dbReference>
<feature type="signal peptide" evidence="1">
    <location>
        <begin position="1"/>
        <end position="22"/>
    </location>
</feature>
<keyword evidence="4" id="KW-1185">Reference proteome</keyword>